<accession>A0A2A4FRA6</accession>
<evidence type="ECO:0000313" key="2">
    <source>
        <dbReference type="EMBL" id="PCE40226.1"/>
    </source>
</evidence>
<dbReference type="OrthoDB" id="5489603at2"/>
<dbReference type="KEGG" id="rdi:CMV14_06195"/>
<dbReference type="AlphaFoldDB" id="A0A2A4FRA6"/>
<dbReference type="Pfam" id="PF01551">
    <property type="entry name" value="Peptidase_M23"/>
    <property type="match status" value="1"/>
</dbReference>
<dbReference type="InterPro" id="IPR016047">
    <property type="entry name" value="M23ase_b-sheet_dom"/>
</dbReference>
<feature type="domain" description="M23ase beta-sheet core" evidence="1">
    <location>
        <begin position="88"/>
        <end position="206"/>
    </location>
</feature>
<dbReference type="InterPro" id="IPR011055">
    <property type="entry name" value="Dup_hybrid_motif"/>
</dbReference>
<dbReference type="PANTHER" id="PTHR21666:SF270">
    <property type="entry name" value="MUREIN HYDROLASE ACTIVATOR ENVC"/>
    <property type="match status" value="1"/>
</dbReference>
<comment type="caution">
    <text evidence="2">The sequence shown here is derived from an EMBL/GenBank/DDBJ whole genome shotgun (WGS) entry which is preliminary data.</text>
</comment>
<evidence type="ECO:0000259" key="1">
    <source>
        <dbReference type="Pfam" id="PF01551"/>
    </source>
</evidence>
<proteinExistence type="predicted"/>
<dbReference type="GO" id="GO:0004222">
    <property type="term" value="F:metalloendopeptidase activity"/>
    <property type="evidence" value="ECO:0007669"/>
    <property type="project" value="TreeGrafter"/>
</dbReference>
<dbReference type="PANTHER" id="PTHR21666">
    <property type="entry name" value="PEPTIDASE-RELATED"/>
    <property type="match status" value="1"/>
</dbReference>
<dbReference type="SUPFAM" id="SSF51261">
    <property type="entry name" value="Duplicated hybrid motif"/>
    <property type="match status" value="1"/>
</dbReference>
<keyword evidence="3" id="KW-1185">Reference proteome</keyword>
<evidence type="ECO:0000313" key="3">
    <source>
        <dbReference type="Proteomes" id="UP000218934"/>
    </source>
</evidence>
<dbReference type="CDD" id="cd12797">
    <property type="entry name" value="M23_peptidase"/>
    <property type="match status" value="1"/>
</dbReference>
<sequence length="353" mass="36852">MRRNWWAGSRLIDARASAGATFEERPLKPVLLSLLALPLLLGADSSVPAFIQPIACKLGQDCAIQNYVDLDPSARASDYRCGGRTYDKHNGVDFRLTSMARQRRGVAVLAAADGTVLRGRDGVADVSVKEAGAASVANMECGNGVVIGHAGGFETQYCHMAKGSIAVKPGQAVKAGMAIGKVGLSGNSEYPHLHFTVRKDGAVVAPFAFGAAPGRCGAGRSLWAATAGLGNAYRAGEVLNAGFAAGPVSLAAALENGSAQQPRPTRDAPALVAFVQAIGLRGGDLQRLTVTAPDGSLIGDNRAPPLDRDKAQWLIFAGKKRPAAGWPVGRYGAHYVVTRAGKPVIEKRFAFQL</sequence>
<name>A0A2A4FRA6_9SPHN</name>
<dbReference type="Gene3D" id="2.70.70.10">
    <property type="entry name" value="Glucose Permease (Domain IIA)"/>
    <property type="match status" value="1"/>
</dbReference>
<organism evidence="2 3">
    <name type="scientific">Rhizorhabdus dicambivorans</name>
    <dbReference type="NCBI Taxonomy" id="1850238"/>
    <lineage>
        <taxon>Bacteria</taxon>
        <taxon>Pseudomonadati</taxon>
        <taxon>Pseudomonadota</taxon>
        <taxon>Alphaproteobacteria</taxon>
        <taxon>Sphingomonadales</taxon>
        <taxon>Sphingomonadaceae</taxon>
        <taxon>Rhizorhabdus</taxon>
    </lineage>
</organism>
<gene>
    <name evidence="2" type="ORF">COO09_21365</name>
</gene>
<reference evidence="2 3" key="1">
    <citation type="submission" date="2017-09" db="EMBL/GenBank/DDBJ databases">
        <title>The Catabolism of 3,6-Dichlorosalicylic acid is Initiated by the Cytochrome P450 Monooxygenase DsmABC in Rhizorhabdus dicambivorans Ndbn-20.</title>
        <authorList>
            <person name="Na L."/>
        </authorList>
    </citation>
    <scope>NUCLEOTIDE SEQUENCE [LARGE SCALE GENOMIC DNA]</scope>
    <source>
        <strain evidence="2 3">Ndbn-20m</strain>
    </source>
</reference>
<protein>
    <submittedName>
        <fullName evidence="2">M23 family peptidase</fullName>
    </submittedName>
</protein>
<dbReference type="InterPro" id="IPR050570">
    <property type="entry name" value="Cell_wall_metabolism_enzyme"/>
</dbReference>
<dbReference type="EMBL" id="NWUF01000032">
    <property type="protein sequence ID" value="PCE40226.1"/>
    <property type="molecule type" value="Genomic_DNA"/>
</dbReference>
<dbReference type="Proteomes" id="UP000218934">
    <property type="component" value="Unassembled WGS sequence"/>
</dbReference>